<keyword evidence="4" id="KW-1185">Reference proteome</keyword>
<proteinExistence type="predicted"/>
<evidence type="ECO:0000313" key="3">
    <source>
        <dbReference type="EMBL" id="AEF42497.1"/>
    </source>
</evidence>
<dbReference type="AlphaFoldDB" id="F6EIK5"/>
<sequence length="290" mass="32029">MVKSDEARRADRWPGLLRVPAHLIFIGAVLVVVGAWFTVYAVDIWGWGSRGENLLPMWWELFNDGVVEVAQWVCIALFVVGAGYVAGRLREAPHAGFASFFFVMSIGFAFILIEEAGDVRLILAEALGRWLGYEILGMHYHVIGTLPVMAFLAFFPLYALVRYAKHVWRAPRSRVYLIALYGLYAVSQLGAQTSHIEGWYAHFGNWINSVFFDWRLPAMPGIDPGANSYFIIDNVVEESFEMLAAGALLALLLAAVADIRAGLVPPEKAASEPSDGSGVQAVTDDLPQPR</sequence>
<keyword evidence="2" id="KW-0472">Membrane</keyword>
<feature type="transmembrane region" description="Helical" evidence="2">
    <location>
        <begin position="69"/>
        <end position="87"/>
    </location>
</feature>
<feature type="transmembrane region" description="Helical" evidence="2">
    <location>
        <begin position="138"/>
        <end position="161"/>
    </location>
</feature>
<organism evidence="3 4">
    <name type="scientific">Hoyosella subflava (strain DSM 45089 / JCM 17490 / NBRC 109087 / DQS3-9A1)</name>
    <name type="common">Amycolicicoccus subflavus</name>
    <dbReference type="NCBI Taxonomy" id="443218"/>
    <lineage>
        <taxon>Bacteria</taxon>
        <taxon>Bacillati</taxon>
        <taxon>Actinomycetota</taxon>
        <taxon>Actinomycetes</taxon>
        <taxon>Mycobacteriales</taxon>
        <taxon>Hoyosellaceae</taxon>
        <taxon>Hoyosella</taxon>
    </lineage>
</organism>
<dbReference type="KEGG" id="asd:AS9A_4063"/>
<feature type="transmembrane region" description="Helical" evidence="2">
    <location>
        <begin position="21"/>
        <end position="49"/>
    </location>
</feature>
<evidence type="ECO:0000256" key="2">
    <source>
        <dbReference type="SAM" id="Phobius"/>
    </source>
</evidence>
<gene>
    <name evidence="3" type="ordered locus">AS9A_4063</name>
</gene>
<feature type="transmembrane region" description="Helical" evidence="2">
    <location>
        <begin position="242"/>
        <end position="259"/>
    </location>
</feature>
<protein>
    <submittedName>
        <fullName evidence="3">Uncharacterized protein</fullName>
    </submittedName>
</protein>
<dbReference type="HOGENOM" id="CLU_985677_0_0_11"/>
<reference evidence="3 4" key="1">
    <citation type="journal article" date="2011" name="J. Bacteriol.">
        <title>Complete genome sequence of Amycolicicoccus subflavus DQS3-9A1T, an actinomycete isolated from crude oil-polluted soil.</title>
        <authorList>
            <person name="Cai M."/>
            <person name="Chen W.M."/>
            <person name="Nie Y."/>
            <person name="Chi C.Q."/>
            <person name="Wang Y.N."/>
            <person name="Tang Y.Q."/>
            <person name="Li G.Y."/>
            <person name="Wu X.L."/>
        </authorList>
    </citation>
    <scope>NUCLEOTIDE SEQUENCE [LARGE SCALE GENOMIC DNA]</scope>
    <source>
        <strain evidence="4">DSM 45089 / DQS3-9A1</strain>
    </source>
</reference>
<dbReference type="RefSeq" id="WP_013808846.1">
    <property type="nucleotide sequence ID" value="NC_015564.1"/>
</dbReference>
<dbReference type="EMBL" id="CP002786">
    <property type="protein sequence ID" value="AEF42497.1"/>
    <property type="molecule type" value="Genomic_DNA"/>
</dbReference>
<keyword evidence="2" id="KW-1133">Transmembrane helix</keyword>
<evidence type="ECO:0000256" key="1">
    <source>
        <dbReference type="SAM" id="MobiDB-lite"/>
    </source>
</evidence>
<accession>F6EIK5</accession>
<dbReference type="eggNOG" id="ENOG502ZUZA">
    <property type="taxonomic scope" value="Bacteria"/>
</dbReference>
<name>F6EIK5_HOYSD</name>
<dbReference type="Proteomes" id="UP000009235">
    <property type="component" value="Chromosome"/>
</dbReference>
<evidence type="ECO:0000313" key="4">
    <source>
        <dbReference type="Proteomes" id="UP000009235"/>
    </source>
</evidence>
<feature type="region of interest" description="Disordered" evidence="1">
    <location>
        <begin position="267"/>
        <end position="290"/>
    </location>
</feature>
<dbReference type="STRING" id="443218.AS9A_4063"/>
<feature type="transmembrane region" description="Helical" evidence="2">
    <location>
        <begin position="94"/>
        <end position="113"/>
    </location>
</feature>
<feature type="transmembrane region" description="Helical" evidence="2">
    <location>
        <begin position="173"/>
        <end position="191"/>
    </location>
</feature>
<dbReference type="OrthoDB" id="9818556at2"/>
<keyword evidence="2" id="KW-0812">Transmembrane</keyword>